<feature type="transmembrane region" description="Helical" evidence="8">
    <location>
        <begin position="143"/>
        <end position="162"/>
    </location>
</feature>
<comment type="caution">
    <text evidence="9">The sequence shown here is derived from an EMBL/GenBank/DDBJ whole genome shotgun (WGS) entry which is preliminary data.</text>
</comment>
<keyword evidence="5" id="KW-0133">Cell shape</keyword>
<evidence type="ECO:0000256" key="4">
    <source>
        <dbReference type="ARBA" id="ARBA00022692"/>
    </source>
</evidence>
<evidence type="ECO:0000313" key="9">
    <source>
        <dbReference type="EMBL" id="CAD2076362.1"/>
    </source>
</evidence>
<evidence type="ECO:0000313" key="10">
    <source>
        <dbReference type="Proteomes" id="UP000588186"/>
    </source>
</evidence>
<keyword evidence="10" id="KW-1185">Reference proteome</keyword>
<comment type="similarity">
    <text evidence="2">Belongs to the MreD family.</text>
</comment>
<evidence type="ECO:0000256" key="6">
    <source>
        <dbReference type="ARBA" id="ARBA00022989"/>
    </source>
</evidence>
<feature type="transmembrane region" description="Helical" evidence="8">
    <location>
        <begin position="31"/>
        <end position="52"/>
    </location>
</feature>
<keyword evidence="6 8" id="KW-1133">Transmembrane helix</keyword>
<keyword evidence="3" id="KW-1003">Cell membrane</keyword>
<keyword evidence="4 8" id="KW-0812">Transmembrane</keyword>
<dbReference type="Pfam" id="PF04093">
    <property type="entry name" value="MreD"/>
    <property type="match status" value="1"/>
</dbReference>
<gene>
    <name evidence="9" type="ORF">JEOPIN946_01244</name>
</gene>
<dbReference type="NCBIfam" id="TIGR03426">
    <property type="entry name" value="shape_MreD"/>
    <property type="match status" value="1"/>
</dbReference>
<comment type="subcellular location">
    <subcellularLocation>
        <location evidence="1">Cell membrane</location>
        <topology evidence="1">Multi-pass membrane protein</topology>
    </subcellularLocation>
</comment>
<dbReference type="InterPro" id="IPR007227">
    <property type="entry name" value="Cell_shape_determining_MreD"/>
</dbReference>
<evidence type="ECO:0000256" key="7">
    <source>
        <dbReference type="ARBA" id="ARBA00023136"/>
    </source>
</evidence>
<evidence type="ECO:0000256" key="1">
    <source>
        <dbReference type="ARBA" id="ARBA00004651"/>
    </source>
</evidence>
<protein>
    <submittedName>
        <fullName evidence="9">Rod shape-determining protein MreD</fullName>
    </submittedName>
</protein>
<accession>A0A6V7REU1</accession>
<keyword evidence="7 8" id="KW-0472">Membrane</keyword>
<feature type="transmembrane region" description="Helical" evidence="8">
    <location>
        <begin position="100"/>
        <end position="122"/>
    </location>
</feature>
<dbReference type="GO" id="GO:0005886">
    <property type="term" value="C:plasma membrane"/>
    <property type="evidence" value="ECO:0007669"/>
    <property type="project" value="UniProtKB-SubCell"/>
</dbReference>
<sequence length="172" mass="19954">MRMIFLFLISFLLLYVDISFTNISPVDVAGLGVYFVPKLLFMFILLLSYYLGVKWSLMIALLLGLMTDVYVGTVYGLHLFGFATFVLFMNTAFRVFYRDYVTLFFVVIMNTFLFDTYIFIMYKVIGIIEMPTFDYFALRAVPSLLLNSVLYIPVLVVVIILSKVRKSVFINH</sequence>
<name>A0A6V7REU1_9BACL</name>
<evidence type="ECO:0000256" key="8">
    <source>
        <dbReference type="SAM" id="Phobius"/>
    </source>
</evidence>
<evidence type="ECO:0000256" key="3">
    <source>
        <dbReference type="ARBA" id="ARBA00022475"/>
    </source>
</evidence>
<organism evidence="9 10">
    <name type="scientific">Phocicoccus pinnipedialis</name>
    <dbReference type="NCBI Taxonomy" id="110845"/>
    <lineage>
        <taxon>Bacteria</taxon>
        <taxon>Bacillati</taxon>
        <taxon>Bacillota</taxon>
        <taxon>Bacilli</taxon>
        <taxon>Bacillales</taxon>
        <taxon>Salinicoccaceae</taxon>
        <taxon>Phocicoccus</taxon>
    </lineage>
</organism>
<evidence type="ECO:0000256" key="5">
    <source>
        <dbReference type="ARBA" id="ARBA00022960"/>
    </source>
</evidence>
<dbReference type="RefSeq" id="WP_186077819.1">
    <property type="nucleotide sequence ID" value="NZ_CAJEWB010000010.1"/>
</dbReference>
<feature type="transmembrane region" description="Helical" evidence="8">
    <location>
        <begin position="59"/>
        <end position="88"/>
    </location>
</feature>
<dbReference type="AlphaFoldDB" id="A0A6V7REU1"/>
<dbReference type="Proteomes" id="UP000588186">
    <property type="component" value="Unassembled WGS sequence"/>
</dbReference>
<dbReference type="GO" id="GO:0008360">
    <property type="term" value="P:regulation of cell shape"/>
    <property type="evidence" value="ECO:0007669"/>
    <property type="project" value="UniProtKB-KW"/>
</dbReference>
<reference evidence="9 10" key="1">
    <citation type="submission" date="2020-07" db="EMBL/GenBank/DDBJ databases">
        <authorList>
            <person name="Criscuolo A."/>
        </authorList>
    </citation>
    <scope>NUCLEOTIDE SEQUENCE [LARGE SCALE GENOMIC DNA]</scope>
    <source>
        <strain evidence="9">CIP107946</strain>
    </source>
</reference>
<proteinExistence type="inferred from homology"/>
<dbReference type="EMBL" id="CAJEWB010000010">
    <property type="protein sequence ID" value="CAD2076362.1"/>
    <property type="molecule type" value="Genomic_DNA"/>
</dbReference>
<evidence type="ECO:0000256" key="2">
    <source>
        <dbReference type="ARBA" id="ARBA00007776"/>
    </source>
</evidence>